<keyword evidence="3" id="KW-0862">Zinc</keyword>
<dbReference type="RefSeq" id="WP_220372082.1">
    <property type="nucleotide sequence ID" value="NZ_JAEUAO010000002.1"/>
</dbReference>
<sequence>MSKYRHDLPHLKGGIFLADGGMETTLIFHEGADLPHFAAFVLLADQAGRKQLKDYYTRYLDIAASGKSGFVLDTATWRANPDWGDKLGYSAEALKAANEDAVELLSELRAEYERPGMAIIINGAIGPRGDGYKAGKMDADEAEAYHATQIDTFAGTDADMITALTLTSIDEAVGIARAARRMEMPCAISFTVETDGNLVTGRTLRQAIEAVDAATAAYPLYYMINCAHPSHFDDVVAGDGAWLKRIGGIRANASKMSHQELDESETLDAGDPADLGRRYRQLTRHMPQLRVLGGCCGTDHRHVAAICEACFSDNRLSA</sequence>
<keyword evidence="3" id="KW-0479">Metal-binding</keyword>
<dbReference type="Pfam" id="PF02574">
    <property type="entry name" value="S-methyl_trans"/>
    <property type="match status" value="1"/>
</dbReference>
<name>A0ABS7HAI7_9HYPH</name>
<dbReference type="Gene3D" id="3.20.20.330">
    <property type="entry name" value="Homocysteine-binding-like domain"/>
    <property type="match status" value="1"/>
</dbReference>
<keyword evidence="6" id="KW-1185">Reference proteome</keyword>
<feature type="domain" description="Hcy-binding" evidence="4">
    <location>
        <begin position="4"/>
        <end position="310"/>
    </location>
</feature>
<dbReference type="InterPro" id="IPR003726">
    <property type="entry name" value="HCY_dom"/>
</dbReference>
<comment type="caution">
    <text evidence="5">The sequence shown here is derived from an EMBL/GenBank/DDBJ whole genome shotgun (WGS) entry which is preliminary data.</text>
</comment>
<evidence type="ECO:0000256" key="3">
    <source>
        <dbReference type="PROSITE-ProRule" id="PRU00333"/>
    </source>
</evidence>
<dbReference type="PANTHER" id="PTHR11103">
    <property type="entry name" value="SLR1189 PROTEIN"/>
    <property type="match status" value="1"/>
</dbReference>
<dbReference type="PANTHER" id="PTHR11103:SF18">
    <property type="entry name" value="SLR1189 PROTEIN"/>
    <property type="match status" value="1"/>
</dbReference>
<evidence type="ECO:0000313" key="6">
    <source>
        <dbReference type="Proteomes" id="UP000757604"/>
    </source>
</evidence>
<accession>A0ABS7HAI7</accession>
<feature type="binding site" evidence="3">
    <location>
        <position position="296"/>
    </location>
    <ligand>
        <name>Zn(2+)</name>
        <dbReference type="ChEBI" id="CHEBI:29105"/>
    </ligand>
</feature>
<feature type="binding site" evidence="3">
    <location>
        <position position="226"/>
    </location>
    <ligand>
        <name>Zn(2+)</name>
        <dbReference type="ChEBI" id="CHEBI:29105"/>
    </ligand>
</feature>
<evidence type="ECO:0000256" key="2">
    <source>
        <dbReference type="ARBA" id="ARBA00022679"/>
    </source>
</evidence>
<evidence type="ECO:0000256" key="1">
    <source>
        <dbReference type="ARBA" id="ARBA00022603"/>
    </source>
</evidence>
<dbReference type="InterPro" id="IPR036589">
    <property type="entry name" value="HCY_dom_sf"/>
</dbReference>
<organism evidence="5 6">
    <name type="scientific">Rhizobium herbae</name>
    <dbReference type="NCBI Taxonomy" id="508661"/>
    <lineage>
        <taxon>Bacteria</taxon>
        <taxon>Pseudomonadati</taxon>
        <taxon>Pseudomonadota</taxon>
        <taxon>Alphaproteobacteria</taxon>
        <taxon>Hyphomicrobiales</taxon>
        <taxon>Rhizobiaceae</taxon>
        <taxon>Rhizobium/Agrobacterium group</taxon>
        <taxon>Rhizobium</taxon>
    </lineage>
</organism>
<protein>
    <submittedName>
        <fullName evidence="5">Homocysteine S-methyltransferase family protein</fullName>
    </submittedName>
</protein>
<comment type="cofactor">
    <cofactor evidence="3">
        <name>Zn(2+)</name>
        <dbReference type="ChEBI" id="CHEBI:29105"/>
    </cofactor>
</comment>
<dbReference type="PROSITE" id="PS50970">
    <property type="entry name" value="HCY"/>
    <property type="match status" value="1"/>
</dbReference>
<feature type="binding site" evidence="3">
    <location>
        <position position="295"/>
    </location>
    <ligand>
        <name>Zn(2+)</name>
        <dbReference type="ChEBI" id="CHEBI:29105"/>
    </ligand>
</feature>
<gene>
    <name evidence="5" type="ORF">JNB71_12475</name>
</gene>
<dbReference type="EMBL" id="JAEUAO010000002">
    <property type="protein sequence ID" value="MBW9064135.1"/>
    <property type="molecule type" value="Genomic_DNA"/>
</dbReference>
<dbReference type="SUPFAM" id="SSF82282">
    <property type="entry name" value="Homocysteine S-methyltransferase"/>
    <property type="match status" value="1"/>
</dbReference>
<proteinExistence type="predicted"/>
<dbReference type="Proteomes" id="UP000757604">
    <property type="component" value="Unassembled WGS sequence"/>
</dbReference>
<reference evidence="5 6" key="1">
    <citation type="journal article" date="2021" name="MBio">
        <title>Poor Competitiveness of Bradyrhizobium in Pigeon Pea Root Colonization in Indian Soils.</title>
        <authorList>
            <person name="Chalasani D."/>
            <person name="Basu A."/>
            <person name="Pullabhotla S.V.S.R.N."/>
            <person name="Jorrin B."/>
            <person name="Neal A.L."/>
            <person name="Poole P.S."/>
            <person name="Podile A.R."/>
            <person name="Tkacz A."/>
        </authorList>
    </citation>
    <scope>NUCLEOTIDE SEQUENCE [LARGE SCALE GENOMIC DNA]</scope>
    <source>
        <strain evidence="5 6">HU44</strain>
    </source>
</reference>
<keyword evidence="2 3" id="KW-0808">Transferase</keyword>
<keyword evidence="1 3" id="KW-0489">Methyltransferase</keyword>
<evidence type="ECO:0000313" key="5">
    <source>
        <dbReference type="EMBL" id="MBW9064135.1"/>
    </source>
</evidence>
<evidence type="ECO:0000259" key="4">
    <source>
        <dbReference type="PROSITE" id="PS50970"/>
    </source>
</evidence>